<name>A0A8J4DVN5_9ACTN</name>
<feature type="region of interest" description="Disordered" evidence="1">
    <location>
        <begin position="1"/>
        <end position="36"/>
    </location>
</feature>
<evidence type="ECO:0000256" key="1">
    <source>
        <dbReference type="SAM" id="MobiDB-lite"/>
    </source>
</evidence>
<dbReference type="AlphaFoldDB" id="A0A8J4DVN5"/>
<dbReference type="RefSeq" id="WP_203905020.1">
    <property type="nucleotide sequence ID" value="NZ_BOPF01000051.1"/>
</dbReference>
<evidence type="ECO:0000313" key="3">
    <source>
        <dbReference type="EMBL" id="GIJ51626.1"/>
    </source>
</evidence>
<sequence length="245" mass="27112">MSTRVCFGRGDPRRRRGAVVRSGAGRPDPPPVPVRRGGVLPVVTADELGALLDDTRAESMFRDDHPFRIYLHYEARARAIRQFAPLLVPDLLRTQRYRDAILPELGEDELEIFRREATGAVALPAMSFVLDEAVVRRTVGDAGVMREQLDRLEAFARDTGLSIRVVPFSSGTYRHMGESFTLLDFAEPGAPPMVYVHGLDGCFITAEPRLVASYSRAFDSLELIASPFSDLGSVYADIFRVTEAG</sequence>
<dbReference type="EMBL" id="BOPF01000051">
    <property type="protein sequence ID" value="GIJ51626.1"/>
    <property type="molecule type" value="Genomic_DNA"/>
</dbReference>
<reference evidence="3" key="1">
    <citation type="submission" date="2021-01" db="EMBL/GenBank/DDBJ databases">
        <title>Whole genome shotgun sequence of Virgisporangium aliadipatigenens NBRC 105644.</title>
        <authorList>
            <person name="Komaki H."/>
            <person name="Tamura T."/>
        </authorList>
    </citation>
    <scope>NUCLEOTIDE SEQUENCE</scope>
    <source>
        <strain evidence="3">NBRC 105644</strain>
    </source>
</reference>
<evidence type="ECO:0000259" key="2">
    <source>
        <dbReference type="Pfam" id="PF19054"/>
    </source>
</evidence>
<proteinExistence type="predicted"/>
<accession>A0A8J4DVN5</accession>
<dbReference type="Proteomes" id="UP000619260">
    <property type="component" value="Unassembled WGS sequence"/>
</dbReference>
<feature type="domain" description="DUF5753" evidence="2">
    <location>
        <begin position="68"/>
        <end position="227"/>
    </location>
</feature>
<organism evidence="3 4">
    <name type="scientific">Virgisporangium aliadipatigenens</name>
    <dbReference type="NCBI Taxonomy" id="741659"/>
    <lineage>
        <taxon>Bacteria</taxon>
        <taxon>Bacillati</taxon>
        <taxon>Actinomycetota</taxon>
        <taxon>Actinomycetes</taxon>
        <taxon>Micromonosporales</taxon>
        <taxon>Micromonosporaceae</taxon>
        <taxon>Virgisporangium</taxon>
    </lineage>
</organism>
<keyword evidence="4" id="KW-1185">Reference proteome</keyword>
<evidence type="ECO:0000313" key="4">
    <source>
        <dbReference type="Proteomes" id="UP000619260"/>
    </source>
</evidence>
<gene>
    <name evidence="3" type="ORF">Val02_85120</name>
</gene>
<dbReference type="InterPro" id="IPR043917">
    <property type="entry name" value="DUF5753"/>
</dbReference>
<protein>
    <recommendedName>
        <fullName evidence="2">DUF5753 domain-containing protein</fullName>
    </recommendedName>
</protein>
<dbReference type="Pfam" id="PF19054">
    <property type="entry name" value="DUF5753"/>
    <property type="match status" value="1"/>
</dbReference>
<comment type="caution">
    <text evidence="3">The sequence shown here is derived from an EMBL/GenBank/DDBJ whole genome shotgun (WGS) entry which is preliminary data.</text>
</comment>